<dbReference type="GO" id="GO:0005737">
    <property type="term" value="C:cytoplasm"/>
    <property type="evidence" value="ECO:0007669"/>
    <property type="project" value="UniProtKB-SubCell"/>
</dbReference>
<feature type="domain" description="RecX second three-helical" evidence="6">
    <location>
        <begin position="58"/>
        <end position="98"/>
    </location>
</feature>
<comment type="similarity">
    <text evidence="2 5">Belongs to the RecX family.</text>
</comment>
<reference evidence="9 10" key="1">
    <citation type="submission" date="2016-10" db="EMBL/GenBank/DDBJ databases">
        <authorList>
            <person name="de Groot N.N."/>
        </authorList>
    </citation>
    <scope>NUCLEOTIDE SEQUENCE [LARGE SCALE GENOMIC DNA]</scope>
    <source>
        <strain evidence="9 10">CGMCC 1.10228</strain>
    </source>
</reference>
<comment type="function">
    <text evidence="5">Modulates RecA activity.</text>
</comment>
<evidence type="ECO:0000259" key="8">
    <source>
        <dbReference type="Pfam" id="PF21982"/>
    </source>
</evidence>
<name>A0A1G8BXG8_9VIBR</name>
<accession>A0A1G8BXG8</accession>
<dbReference type="Proteomes" id="UP000198854">
    <property type="component" value="Unassembled WGS sequence"/>
</dbReference>
<evidence type="ECO:0000256" key="3">
    <source>
        <dbReference type="ARBA" id="ARBA00018111"/>
    </source>
</evidence>
<dbReference type="InterPro" id="IPR003783">
    <property type="entry name" value="Regulatory_RecX"/>
</dbReference>
<feature type="domain" description="RecX first three-helical" evidence="8">
    <location>
        <begin position="12"/>
        <end position="51"/>
    </location>
</feature>
<dbReference type="EMBL" id="FNDD01000014">
    <property type="protein sequence ID" value="SDH37410.1"/>
    <property type="molecule type" value="Genomic_DNA"/>
</dbReference>
<dbReference type="InterPro" id="IPR036388">
    <property type="entry name" value="WH-like_DNA-bd_sf"/>
</dbReference>
<dbReference type="Pfam" id="PF02631">
    <property type="entry name" value="RecX_HTH2"/>
    <property type="match status" value="1"/>
</dbReference>
<feature type="domain" description="RecX third three-helical" evidence="7">
    <location>
        <begin position="104"/>
        <end position="149"/>
    </location>
</feature>
<evidence type="ECO:0000256" key="2">
    <source>
        <dbReference type="ARBA" id="ARBA00009695"/>
    </source>
</evidence>
<evidence type="ECO:0000259" key="7">
    <source>
        <dbReference type="Pfam" id="PF21981"/>
    </source>
</evidence>
<dbReference type="Gene3D" id="1.10.10.10">
    <property type="entry name" value="Winged helix-like DNA-binding domain superfamily/Winged helix DNA-binding domain"/>
    <property type="match status" value="3"/>
</dbReference>
<dbReference type="OrthoDB" id="7066780at2"/>
<organism evidence="9 10">
    <name type="scientific">Vibrio xiamenensis</name>
    <dbReference type="NCBI Taxonomy" id="861298"/>
    <lineage>
        <taxon>Bacteria</taxon>
        <taxon>Pseudomonadati</taxon>
        <taxon>Pseudomonadota</taxon>
        <taxon>Gammaproteobacteria</taxon>
        <taxon>Vibrionales</taxon>
        <taxon>Vibrionaceae</taxon>
        <taxon>Vibrio</taxon>
    </lineage>
</organism>
<dbReference type="GO" id="GO:0006282">
    <property type="term" value="P:regulation of DNA repair"/>
    <property type="evidence" value="ECO:0007669"/>
    <property type="project" value="UniProtKB-UniRule"/>
</dbReference>
<evidence type="ECO:0000256" key="1">
    <source>
        <dbReference type="ARBA" id="ARBA00004496"/>
    </source>
</evidence>
<dbReference type="HAMAP" id="MF_01114">
    <property type="entry name" value="RecX"/>
    <property type="match status" value="1"/>
</dbReference>
<dbReference type="AlphaFoldDB" id="A0A1G8BXG8"/>
<evidence type="ECO:0000256" key="5">
    <source>
        <dbReference type="HAMAP-Rule" id="MF_01114"/>
    </source>
</evidence>
<dbReference type="InterPro" id="IPR053925">
    <property type="entry name" value="RecX_HTH_3rd"/>
</dbReference>
<evidence type="ECO:0000313" key="10">
    <source>
        <dbReference type="Proteomes" id="UP000198854"/>
    </source>
</evidence>
<dbReference type="Pfam" id="PF21982">
    <property type="entry name" value="RecX_HTH1"/>
    <property type="match status" value="1"/>
</dbReference>
<proteinExistence type="inferred from homology"/>
<dbReference type="PANTHER" id="PTHR33602:SF1">
    <property type="entry name" value="REGULATORY PROTEIN RECX FAMILY PROTEIN"/>
    <property type="match status" value="1"/>
</dbReference>
<dbReference type="PANTHER" id="PTHR33602">
    <property type="entry name" value="REGULATORY PROTEIN RECX FAMILY PROTEIN"/>
    <property type="match status" value="1"/>
</dbReference>
<dbReference type="InterPro" id="IPR053926">
    <property type="entry name" value="RecX_HTH_1st"/>
</dbReference>
<gene>
    <name evidence="5" type="primary">recX</name>
    <name evidence="9" type="ORF">SAMN04488136_11479</name>
</gene>
<dbReference type="NCBIfam" id="NF001057">
    <property type="entry name" value="PRK00117.3-3"/>
    <property type="match status" value="1"/>
</dbReference>
<protein>
    <recommendedName>
        <fullName evidence="3 5">Regulatory protein RecX</fullName>
    </recommendedName>
</protein>
<dbReference type="STRING" id="861298.SAMN04488136_11479"/>
<comment type="subcellular location">
    <subcellularLocation>
        <location evidence="1 5">Cytoplasm</location>
    </subcellularLocation>
</comment>
<dbReference type="RefSeq" id="WP_093274519.1">
    <property type="nucleotide sequence ID" value="NZ_FNDD01000014.1"/>
</dbReference>
<dbReference type="InterPro" id="IPR053924">
    <property type="entry name" value="RecX_HTH_2nd"/>
</dbReference>
<keyword evidence="10" id="KW-1185">Reference proteome</keyword>
<evidence type="ECO:0000313" key="9">
    <source>
        <dbReference type="EMBL" id="SDH37410.1"/>
    </source>
</evidence>
<dbReference type="Pfam" id="PF21981">
    <property type="entry name" value="RecX_HTH3"/>
    <property type="match status" value="1"/>
</dbReference>
<keyword evidence="4 5" id="KW-0963">Cytoplasm</keyword>
<evidence type="ECO:0000259" key="6">
    <source>
        <dbReference type="Pfam" id="PF02631"/>
    </source>
</evidence>
<sequence length="158" mass="18405">MFRRSTPPTLSAKEMAMQLLSRRDHGQYELQQKLVQKGYSDDDIHQALNFCAELNYLDDLRFAKSQVRQHVAKGHGERRIRQELNQKRVAESVVEQALNEEPQDWFELASLAANKKFKGRKAADQKEYAKQVRFLQYRGYSFEQISHALSQDGEIGMD</sequence>
<evidence type="ECO:0000256" key="4">
    <source>
        <dbReference type="ARBA" id="ARBA00022490"/>
    </source>
</evidence>